<reference evidence="1" key="1">
    <citation type="submission" date="2022-07" db="EMBL/GenBank/DDBJ databases">
        <title>Phylogenomic reconstructions and comparative analyses of Kickxellomycotina fungi.</title>
        <authorList>
            <person name="Reynolds N.K."/>
            <person name="Stajich J.E."/>
            <person name="Barry K."/>
            <person name="Grigoriev I.V."/>
            <person name="Crous P."/>
            <person name="Smith M.E."/>
        </authorList>
    </citation>
    <scope>NUCLEOTIDE SEQUENCE</scope>
    <source>
        <strain evidence="1">NBRC 105414</strain>
    </source>
</reference>
<keyword evidence="2" id="KW-1185">Reference proteome</keyword>
<gene>
    <name evidence="1" type="ORF">H4R18_003582</name>
</gene>
<dbReference type="AlphaFoldDB" id="A0A9W8LHG0"/>
<proteinExistence type="predicted"/>
<protein>
    <submittedName>
        <fullName evidence="1">Uncharacterized protein</fullName>
    </submittedName>
</protein>
<evidence type="ECO:0000313" key="1">
    <source>
        <dbReference type="EMBL" id="KAJ2780188.1"/>
    </source>
</evidence>
<accession>A0A9W8LHG0</accession>
<name>A0A9W8LHG0_9FUNG</name>
<evidence type="ECO:0000313" key="2">
    <source>
        <dbReference type="Proteomes" id="UP001140217"/>
    </source>
</evidence>
<sequence length="107" mass="11926">MTVYQVVSIARGGTAIEVWVSPEVYKQVSHLRSTLDAGFEAVSTIELHALFLEHCAQHDNAAAVAVLKAMCREHGIPDTDIHVVIQQHGLDEDAAQRVLRAYYRLWS</sequence>
<dbReference type="OrthoDB" id="5417908at2759"/>
<feature type="non-terminal residue" evidence="1">
    <location>
        <position position="107"/>
    </location>
</feature>
<organism evidence="1 2">
    <name type="scientific">Coemansia javaensis</name>
    <dbReference type="NCBI Taxonomy" id="2761396"/>
    <lineage>
        <taxon>Eukaryota</taxon>
        <taxon>Fungi</taxon>
        <taxon>Fungi incertae sedis</taxon>
        <taxon>Zoopagomycota</taxon>
        <taxon>Kickxellomycotina</taxon>
        <taxon>Kickxellomycetes</taxon>
        <taxon>Kickxellales</taxon>
        <taxon>Kickxellaceae</taxon>
        <taxon>Coemansia</taxon>
    </lineage>
</organism>
<comment type="caution">
    <text evidence="1">The sequence shown here is derived from an EMBL/GenBank/DDBJ whole genome shotgun (WGS) entry which is preliminary data.</text>
</comment>
<dbReference type="Proteomes" id="UP001140217">
    <property type="component" value="Unassembled WGS sequence"/>
</dbReference>
<dbReference type="EMBL" id="JANBUL010000147">
    <property type="protein sequence ID" value="KAJ2780188.1"/>
    <property type="molecule type" value="Genomic_DNA"/>
</dbReference>